<sequence length="262" mass="29999">MVAFLKKPEGSEGFHQIVYFLNSTHIQYALSKNPTIYVLLIHQFWQTASASTSENGGMEITATIDERVKIVTEASIRRHLKLEDSDEQLDEEERKRIAKVHEEANTFNAEEWDNIQAQIEADKELAQKLQAEERGKFSEVKKARLLVEMINERKRLVNTFTPMESDDTVPKVVPGSSKRDAEQELNPESLKRQKIGEGSEPAEESKDELSQEQLQQLMISRRRDEYCYSLLIVKEFRPEIQVELPSGMVLVNSCGIQFLDGG</sequence>
<gene>
    <name evidence="2" type="ORF">Tco_1058288</name>
</gene>
<reference evidence="2" key="2">
    <citation type="submission" date="2022-01" db="EMBL/GenBank/DDBJ databases">
        <authorList>
            <person name="Yamashiro T."/>
            <person name="Shiraishi A."/>
            <person name="Satake H."/>
            <person name="Nakayama K."/>
        </authorList>
    </citation>
    <scope>NUCLEOTIDE SEQUENCE</scope>
</reference>
<name>A0ABQ5H7S5_9ASTR</name>
<evidence type="ECO:0000256" key="1">
    <source>
        <dbReference type="SAM" id="MobiDB-lite"/>
    </source>
</evidence>
<evidence type="ECO:0000313" key="3">
    <source>
        <dbReference type="Proteomes" id="UP001151760"/>
    </source>
</evidence>
<organism evidence="2 3">
    <name type="scientific">Tanacetum coccineum</name>
    <dbReference type="NCBI Taxonomy" id="301880"/>
    <lineage>
        <taxon>Eukaryota</taxon>
        <taxon>Viridiplantae</taxon>
        <taxon>Streptophyta</taxon>
        <taxon>Embryophyta</taxon>
        <taxon>Tracheophyta</taxon>
        <taxon>Spermatophyta</taxon>
        <taxon>Magnoliopsida</taxon>
        <taxon>eudicotyledons</taxon>
        <taxon>Gunneridae</taxon>
        <taxon>Pentapetalae</taxon>
        <taxon>asterids</taxon>
        <taxon>campanulids</taxon>
        <taxon>Asterales</taxon>
        <taxon>Asteraceae</taxon>
        <taxon>Asteroideae</taxon>
        <taxon>Anthemideae</taxon>
        <taxon>Anthemidinae</taxon>
        <taxon>Tanacetum</taxon>
    </lineage>
</organism>
<proteinExistence type="predicted"/>
<feature type="compositionally biased region" description="Basic and acidic residues" evidence="1">
    <location>
        <begin position="189"/>
        <end position="208"/>
    </location>
</feature>
<keyword evidence="3" id="KW-1185">Reference proteome</keyword>
<accession>A0ABQ5H7S5</accession>
<reference evidence="2" key="1">
    <citation type="journal article" date="2022" name="Int. J. Mol. Sci.">
        <title>Draft Genome of Tanacetum Coccineum: Genomic Comparison of Closely Related Tanacetum-Family Plants.</title>
        <authorList>
            <person name="Yamashiro T."/>
            <person name="Shiraishi A."/>
            <person name="Nakayama K."/>
            <person name="Satake H."/>
        </authorList>
    </citation>
    <scope>NUCLEOTIDE SEQUENCE</scope>
</reference>
<evidence type="ECO:0000313" key="2">
    <source>
        <dbReference type="EMBL" id="GJT83946.1"/>
    </source>
</evidence>
<dbReference type="Proteomes" id="UP001151760">
    <property type="component" value="Unassembled WGS sequence"/>
</dbReference>
<comment type="caution">
    <text evidence="2">The sequence shown here is derived from an EMBL/GenBank/DDBJ whole genome shotgun (WGS) entry which is preliminary data.</text>
</comment>
<protein>
    <submittedName>
        <fullName evidence="2">Uncharacterized protein</fullName>
    </submittedName>
</protein>
<feature type="region of interest" description="Disordered" evidence="1">
    <location>
        <begin position="162"/>
        <end position="208"/>
    </location>
</feature>
<dbReference type="EMBL" id="BQNB010019308">
    <property type="protein sequence ID" value="GJT83946.1"/>
    <property type="molecule type" value="Genomic_DNA"/>
</dbReference>